<organism evidence="2 3">
    <name type="scientific">Nocardiopsis terrae</name>
    <dbReference type="NCBI Taxonomy" id="372655"/>
    <lineage>
        <taxon>Bacteria</taxon>
        <taxon>Bacillati</taxon>
        <taxon>Actinomycetota</taxon>
        <taxon>Actinomycetes</taxon>
        <taxon>Streptosporangiales</taxon>
        <taxon>Nocardiopsidaceae</taxon>
        <taxon>Nocardiopsis</taxon>
    </lineage>
</organism>
<gene>
    <name evidence="2" type="ORF">H4W79_000754</name>
</gene>
<dbReference type="Proteomes" id="UP000598217">
    <property type="component" value="Unassembled WGS sequence"/>
</dbReference>
<feature type="compositionally biased region" description="Pro residues" evidence="1">
    <location>
        <begin position="52"/>
        <end position="65"/>
    </location>
</feature>
<name>A0ABR9HCL9_9ACTN</name>
<evidence type="ECO:0000256" key="1">
    <source>
        <dbReference type="SAM" id="MobiDB-lite"/>
    </source>
</evidence>
<comment type="caution">
    <text evidence="2">The sequence shown here is derived from an EMBL/GenBank/DDBJ whole genome shotgun (WGS) entry which is preliminary data.</text>
</comment>
<protein>
    <submittedName>
        <fullName evidence="2">Uncharacterized protein</fullName>
    </submittedName>
</protein>
<evidence type="ECO:0000313" key="3">
    <source>
        <dbReference type="Proteomes" id="UP000598217"/>
    </source>
</evidence>
<accession>A0ABR9HCL9</accession>
<dbReference type="RefSeq" id="WP_191268406.1">
    <property type="nucleotide sequence ID" value="NZ_BMXJ01000002.1"/>
</dbReference>
<keyword evidence="3" id="KW-1185">Reference proteome</keyword>
<evidence type="ECO:0000313" key="2">
    <source>
        <dbReference type="EMBL" id="MBE1456540.1"/>
    </source>
</evidence>
<reference evidence="2 3" key="1">
    <citation type="submission" date="2020-10" db="EMBL/GenBank/DDBJ databases">
        <title>Sequencing the genomes of 1000 actinobacteria strains.</title>
        <authorList>
            <person name="Klenk H.-P."/>
        </authorList>
    </citation>
    <scope>NUCLEOTIDE SEQUENCE [LARGE SCALE GENOMIC DNA]</scope>
    <source>
        <strain evidence="2 3">DSM 45157</strain>
    </source>
</reference>
<proteinExistence type="predicted"/>
<dbReference type="EMBL" id="JADBDY010000001">
    <property type="protein sequence ID" value="MBE1456540.1"/>
    <property type="molecule type" value="Genomic_DNA"/>
</dbReference>
<feature type="region of interest" description="Disordered" evidence="1">
    <location>
        <begin position="30"/>
        <end position="65"/>
    </location>
</feature>
<sequence length="65" mass="6788">MVPARTVLVLALVAAAFMALLYVVTGAPSRVGQAPEPEYGWQTVDPDDPGHPFLPSPPPVTGFGD</sequence>